<keyword evidence="3" id="KW-1185">Reference proteome</keyword>
<name>A0A9P4R6D0_9PLEO</name>
<accession>A0A9P4R6D0</accession>
<keyword evidence="1" id="KW-0472">Membrane</keyword>
<sequence>MLLQSAQRKFQSAERKFRARIISKSFVRAGNLIIYIFFHLAVGLVLDIVSKVFTCCASIHCHFQVYRALISWTPDDQNP</sequence>
<dbReference type="EMBL" id="ML996101">
    <property type="protein sequence ID" value="KAF2740103.1"/>
    <property type="molecule type" value="Genomic_DNA"/>
</dbReference>
<reference evidence="2" key="1">
    <citation type="journal article" date="2020" name="Stud. Mycol.">
        <title>101 Dothideomycetes genomes: a test case for predicting lifestyles and emergence of pathogens.</title>
        <authorList>
            <person name="Haridas S."/>
            <person name="Albert R."/>
            <person name="Binder M."/>
            <person name="Bloem J."/>
            <person name="Labutti K."/>
            <person name="Salamov A."/>
            <person name="Andreopoulos B."/>
            <person name="Baker S."/>
            <person name="Barry K."/>
            <person name="Bills G."/>
            <person name="Bluhm B."/>
            <person name="Cannon C."/>
            <person name="Castanera R."/>
            <person name="Culley D."/>
            <person name="Daum C."/>
            <person name="Ezra D."/>
            <person name="Gonzalez J."/>
            <person name="Henrissat B."/>
            <person name="Kuo A."/>
            <person name="Liang C."/>
            <person name="Lipzen A."/>
            <person name="Lutzoni F."/>
            <person name="Magnuson J."/>
            <person name="Mondo S."/>
            <person name="Nolan M."/>
            <person name="Ohm R."/>
            <person name="Pangilinan J."/>
            <person name="Park H.-J."/>
            <person name="Ramirez L."/>
            <person name="Alfaro M."/>
            <person name="Sun H."/>
            <person name="Tritt A."/>
            <person name="Yoshinaga Y."/>
            <person name="Zwiers L.-H."/>
            <person name="Turgeon B."/>
            <person name="Goodwin S."/>
            <person name="Spatafora J."/>
            <person name="Crous P."/>
            <person name="Grigoriev I."/>
        </authorList>
    </citation>
    <scope>NUCLEOTIDE SEQUENCE</scope>
    <source>
        <strain evidence="2">CBS 125425</strain>
    </source>
</reference>
<comment type="caution">
    <text evidence="2">The sequence shown here is derived from an EMBL/GenBank/DDBJ whole genome shotgun (WGS) entry which is preliminary data.</text>
</comment>
<proteinExistence type="predicted"/>
<dbReference type="AlphaFoldDB" id="A0A9P4R6D0"/>
<evidence type="ECO:0000313" key="3">
    <source>
        <dbReference type="Proteomes" id="UP000799444"/>
    </source>
</evidence>
<evidence type="ECO:0000256" key="1">
    <source>
        <dbReference type="SAM" id="Phobius"/>
    </source>
</evidence>
<keyword evidence="1" id="KW-0812">Transmembrane</keyword>
<evidence type="ECO:0000313" key="2">
    <source>
        <dbReference type="EMBL" id="KAF2740103.1"/>
    </source>
</evidence>
<protein>
    <submittedName>
        <fullName evidence="2">Uncharacterized protein</fullName>
    </submittedName>
</protein>
<dbReference type="Proteomes" id="UP000799444">
    <property type="component" value="Unassembled WGS sequence"/>
</dbReference>
<feature type="transmembrane region" description="Helical" evidence="1">
    <location>
        <begin position="25"/>
        <end position="46"/>
    </location>
</feature>
<gene>
    <name evidence="2" type="ORF">EJ04DRAFT_232904</name>
</gene>
<organism evidence="2 3">
    <name type="scientific">Polyplosphaeria fusca</name>
    <dbReference type="NCBI Taxonomy" id="682080"/>
    <lineage>
        <taxon>Eukaryota</taxon>
        <taxon>Fungi</taxon>
        <taxon>Dikarya</taxon>
        <taxon>Ascomycota</taxon>
        <taxon>Pezizomycotina</taxon>
        <taxon>Dothideomycetes</taxon>
        <taxon>Pleosporomycetidae</taxon>
        <taxon>Pleosporales</taxon>
        <taxon>Tetraplosphaeriaceae</taxon>
        <taxon>Polyplosphaeria</taxon>
    </lineage>
</organism>
<keyword evidence="1" id="KW-1133">Transmembrane helix</keyword>